<dbReference type="Pfam" id="PF04796">
    <property type="entry name" value="RepA_C"/>
    <property type="match status" value="1"/>
</dbReference>
<dbReference type="AlphaFoldDB" id="A0A2X1UMX9"/>
<organism evidence="1 2">
    <name type="scientific">Oligella urethralis</name>
    <dbReference type="NCBI Taxonomy" id="90245"/>
    <lineage>
        <taxon>Bacteria</taxon>
        <taxon>Pseudomonadati</taxon>
        <taxon>Pseudomonadota</taxon>
        <taxon>Betaproteobacteria</taxon>
        <taxon>Burkholderiales</taxon>
        <taxon>Alcaligenaceae</taxon>
        <taxon>Oligella</taxon>
    </lineage>
</organism>
<proteinExistence type="predicted"/>
<accession>A0A2X1UMX9</accession>
<gene>
    <name evidence="1" type="ORF">NCTC11009_01644</name>
</gene>
<dbReference type="Proteomes" id="UP000250242">
    <property type="component" value="Unassembled WGS sequence"/>
</dbReference>
<evidence type="ECO:0000313" key="2">
    <source>
        <dbReference type="Proteomes" id="UP000250242"/>
    </source>
</evidence>
<sequence>MTNTITKVFSPTKQTESDLKQLTEKIDALELGFMNRSLAQIGLPHSNIGETHFSRSSGLVRLSITSGEHGLPYGSYPRLLLAWICTEAVRTQNQTLQLGTNQTEFLKKLSIQNAGSTIAIMREQSNRLLTSMFKLTYADHKYRGFANLILASEGIELWKPFEGTWEAEFKLSTEFFEDIINNPVPIDLNVLNAIRKSPMAMDVYTWIAYRSYLVYKSGKRPVKIAWEDLRAQFGSNYGFANDELDAEEILKLDQRGLYDFKRYFILSLKRLSEYYPELRSIVSAYPDHLVVGGAKLIS</sequence>
<dbReference type="EMBL" id="UATH01000001">
    <property type="protein sequence ID" value="SPY08418.1"/>
    <property type="molecule type" value="Genomic_DNA"/>
</dbReference>
<reference evidence="1 2" key="1">
    <citation type="submission" date="2018-06" db="EMBL/GenBank/DDBJ databases">
        <authorList>
            <consortium name="Pathogen Informatics"/>
            <person name="Doyle S."/>
        </authorList>
    </citation>
    <scope>NUCLEOTIDE SEQUENCE [LARGE SCALE GENOMIC DNA]</scope>
    <source>
        <strain evidence="1 2">NCTC11009</strain>
    </source>
</reference>
<evidence type="ECO:0000313" key="1">
    <source>
        <dbReference type="EMBL" id="SPY08418.1"/>
    </source>
</evidence>
<dbReference type="RefSeq" id="WP_113062655.1">
    <property type="nucleotide sequence ID" value="NZ_CAMQFR010000009.1"/>
</dbReference>
<dbReference type="InterPro" id="IPR006881">
    <property type="entry name" value="RepA_C"/>
</dbReference>
<name>A0A2X1UMX9_9BURK</name>
<protein>
    <submittedName>
        <fullName evidence="1">Plasmid encoded RepA protein</fullName>
    </submittedName>
</protein>